<dbReference type="InterPro" id="IPR006143">
    <property type="entry name" value="RND_pump_MFP"/>
</dbReference>
<dbReference type="NCBIfam" id="TIGR01730">
    <property type="entry name" value="RND_mfp"/>
    <property type="match status" value="1"/>
</dbReference>
<feature type="coiled-coil region" evidence="3">
    <location>
        <begin position="105"/>
        <end position="132"/>
    </location>
</feature>
<evidence type="ECO:0000313" key="9">
    <source>
        <dbReference type="EMBL" id="MDX8414719.1"/>
    </source>
</evidence>
<keyword evidence="10" id="KW-1185">Reference proteome</keyword>
<dbReference type="PANTHER" id="PTHR30158">
    <property type="entry name" value="ACRA/E-RELATED COMPONENT OF DRUG EFFLUX TRANSPORTER"/>
    <property type="match status" value="1"/>
</dbReference>
<feature type="domain" description="Multidrug resistance protein MdtA-like C-terminal permuted SH3" evidence="8">
    <location>
        <begin position="302"/>
        <end position="361"/>
    </location>
</feature>
<dbReference type="Proteomes" id="UP001275932">
    <property type="component" value="Unassembled WGS sequence"/>
</dbReference>
<evidence type="ECO:0000256" key="2">
    <source>
        <dbReference type="ARBA" id="ARBA00009477"/>
    </source>
</evidence>
<evidence type="ECO:0000256" key="1">
    <source>
        <dbReference type="ARBA" id="ARBA00004196"/>
    </source>
</evidence>
<name>A0ABU4WH20_9BACT</name>
<dbReference type="Pfam" id="PF25876">
    <property type="entry name" value="HH_MFP_RND"/>
    <property type="match status" value="1"/>
</dbReference>
<comment type="similarity">
    <text evidence="2">Belongs to the membrane fusion protein (MFP) (TC 8.A.1) family.</text>
</comment>
<sequence>MKKEAKKLLLASLTLAGAFIFSACSKQEAVSQKPNSAPEVTVALPEKRAVEIWDSFTARLEGNKEVEIRARVNGYLSKICFKDGEFVKEGQLLFEIDPRPFIAVVKECEASIKEAESRIVLAKGNLKRAEELIKTNAISGEVLETRKCELLSAEAALLSAQARYTEAALNLEFTKVLSPITGFVSRRYVDEGNLVNASSTLLATVVSRKIIYAYFNINERDILRYQKNGLFKRMKSGDLPVVKMKLLDEDNDSHVGKLTYVQNEFDMGNLELRAEFDNEKGELFPGVWSKVSLQSEKAKEKILVPESSVGTDLVGRYVLVVDDKNKVNYVPVRVGETIGKMQIVESGLSGSEKVVVVGIQRAIPGTQVSPVEAKVQDIVKEEKK</sequence>
<evidence type="ECO:0000259" key="6">
    <source>
        <dbReference type="Pfam" id="PF25917"/>
    </source>
</evidence>
<reference evidence="9 10" key="1">
    <citation type="submission" date="2022-03" db="EMBL/GenBank/DDBJ databases">
        <title>Novel taxa within the pig intestine.</title>
        <authorList>
            <person name="Wylensek D."/>
            <person name="Bishof K."/>
            <person name="Afrizal A."/>
            <person name="Clavel T."/>
        </authorList>
    </citation>
    <scope>NUCLEOTIDE SEQUENCE [LARGE SCALE GENOMIC DNA]</scope>
    <source>
        <strain evidence="9 10">CLA-KB-P66</strain>
    </source>
</reference>
<gene>
    <name evidence="9" type="ORF">MOX91_00775</name>
</gene>
<dbReference type="Gene3D" id="1.10.287.470">
    <property type="entry name" value="Helix hairpin bin"/>
    <property type="match status" value="1"/>
</dbReference>
<organism evidence="9 10">
    <name type="scientific">Intestinicryptomonas porci</name>
    <dbReference type="NCBI Taxonomy" id="2926320"/>
    <lineage>
        <taxon>Bacteria</taxon>
        <taxon>Pseudomonadati</taxon>
        <taxon>Verrucomicrobiota</taxon>
        <taxon>Opitutia</taxon>
        <taxon>Opitutales</taxon>
        <taxon>Intestinicryptomonaceae</taxon>
        <taxon>Intestinicryptomonas</taxon>
    </lineage>
</organism>
<dbReference type="Gene3D" id="2.40.30.170">
    <property type="match status" value="1"/>
</dbReference>
<dbReference type="Gene3D" id="2.40.420.20">
    <property type="match status" value="1"/>
</dbReference>
<dbReference type="EMBL" id="JALBUT010000001">
    <property type="protein sequence ID" value="MDX8414719.1"/>
    <property type="molecule type" value="Genomic_DNA"/>
</dbReference>
<protein>
    <submittedName>
        <fullName evidence="9">Efflux RND transporter periplasmic adaptor subunit</fullName>
    </submittedName>
</protein>
<feature type="domain" description="Multidrug resistance protein MdtA-like alpha-helical hairpin" evidence="5">
    <location>
        <begin position="107"/>
        <end position="174"/>
    </location>
</feature>
<keyword evidence="3" id="KW-0175">Coiled coil</keyword>
<dbReference type="Pfam" id="PF25967">
    <property type="entry name" value="RND-MFP_C"/>
    <property type="match status" value="1"/>
</dbReference>
<comment type="subcellular location">
    <subcellularLocation>
        <location evidence="1">Cell envelope</location>
    </subcellularLocation>
</comment>
<feature type="signal peptide" evidence="4">
    <location>
        <begin position="1"/>
        <end position="23"/>
    </location>
</feature>
<evidence type="ECO:0000313" key="10">
    <source>
        <dbReference type="Proteomes" id="UP001275932"/>
    </source>
</evidence>
<dbReference type="Pfam" id="PF25917">
    <property type="entry name" value="BSH_RND"/>
    <property type="match status" value="1"/>
</dbReference>
<dbReference type="Pfam" id="PF25944">
    <property type="entry name" value="Beta-barrel_RND"/>
    <property type="match status" value="1"/>
</dbReference>
<evidence type="ECO:0000259" key="8">
    <source>
        <dbReference type="Pfam" id="PF25967"/>
    </source>
</evidence>
<evidence type="ECO:0000256" key="3">
    <source>
        <dbReference type="SAM" id="Coils"/>
    </source>
</evidence>
<feature type="domain" description="Multidrug resistance protein MdtA-like beta-barrel" evidence="7">
    <location>
        <begin position="214"/>
        <end position="295"/>
    </location>
</feature>
<keyword evidence="4" id="KW-0732">Signal</keyword>
<dbReference type="InterPro" id="IPR058627">
    <property type="entry name" value="MdtA-like_C"/>
</dbReference>
<dbReference type="PANTHER" id="PTHR30158:SF10">
    <property type="entry name" value="CATION EFFLUX PUMP"/>
    <property type="match status" value="1"/>
</dbReference>
<dbReference type="Gene3D" id="2.40.50.100">
    <property type="match status" value="1"/>
</dbReference>
<comment type="caution">
    <text evidence="9">The sequence shown here is derived from an EMBL/GenBank/DDBJ whole genome shotgun (WGS) entry which is preliminary data.</text>
</comment>
<evidence type="ECO:0000256" key="4">
    <source>
        <dbReference type="SAM" id="SignalP"/>
    </source>
</evidence>
<evidence type="ECO:0000259" key="5">
    <source>
        <dbReference type="Pfam" id="PF25876"/>
    </source>
</evidence>
<dbReference type="InterPro" id="IPR058626">
    <property type="entry name" value="MdtA-like_b-barrel"/>
</dbReference>
<dbReference type="InterPro" id="IPR058624">
    <property type="entry name" value="MdtA-like_HH"/>
</dbReference>
<dbReference type="InterPro" id="IPR058625">
    <property type="entry name" value="MdtA-like_BSH"/>
</dbReference>
<dbReference type="PROSITE" id="PS51257">
    <property type="entry name" value="PROKAR_LIPOPROTEIN"/>
    <property type="match status" value="1"/>
</dbReference>
<feature type="domain" description="Multidrug resistance protein MdtA-like barrel-sandwich hybrid" evidence="6">
    <location>
        <begin position="65"/>
        <end position="206"/>
    </location>
</feature>
<feature type="chain" id="PRO_5046472362" evidence="4">
    <location>
        <begin position="24"/>
        <end position="384"/>
    </location>
</feature>
<evidence type="ECO:0000259" key="7">
    <source>
        <dbReference type="Pfam" id="PF25944"/>
    </source>
</evidence>
<proteinExistence type="inferred from homology"/>
<dbReference type="SUPFAM" id="SSF111369">
    <property type="entry name" value="HlyD-like secretion proteins"/>
    <property type="match status" value="1"/>
</dbReference>
<dbReference type="RefSeq" id="WP_370396169.1">
    <property type="nucleotide sequence ID" value="NZ_JALBUT010000001.1"/>
</dbReference>
<accession>A0ABU4WH20</accession>